<name>A0A2S0WG20_9CORY</name>
<evidence type="ECO:0000256" key="10">
    <source>
        <dbReference type="ARBA" id="ARBA00026057"/>
    </source>
</evidence>
<keyword evidence="6 11" id="KW-0067">ATP-binding</keyword>
<keyword evidence="7 12" id="KW-0346">Stress response</keyword>
<dbReference type="RefSeq" id="WP_108404729.1">
    <property type="nucleotide sequence ID" value="NZ_CP026948.1"/>
</dbReference>
<accession>A0A2S0WG20</accession>
<protein>
    <recommendedName>
        <fullName evidence="3 12">Chaperone protein ClpB</fullName>
    </recommendedName>
</protein>
<dbReference type="CDD" id="cd00009">
    <property type="entry name" value="AAA"/>
    <property type="match status" value="1"/>
</dbReference>
<dbReference type="InterPro" id="IPR003593">
    <property type="entry name" value="AAA+_ATPase"/>
</dbReference>
<dbReference type="PROSITE" id="PS00871">
    <property type="entry name" value="CLPAB_2"/>
    <property type="match status" value="1"/>
</dbReference>
<evidence type="ECO:0000256" key="8">
    <source>
        <dbReference type="ARBA" id="ARBA00023054"/>
    </source>
</evidence>
<dbReference type="PANTHER" id="PTHR11638">
    <property type="entry name" value="ATP-DEPENDENT CLP PROTEASE"/>
    <property type="match status" value="1"/>
</dbReference>
<comment type="subcellular location">
    <subcellularLocation>
        <location evidence="1 12">Cytoplasm</location>
    </subcellularLocation>
</comment>
<evidence type="ECO:0000256" key="3">
    <source>
        <dbReference type="ARBA" id="ARBA00017574"/>
    </source>
</evidence>
<dbReference type="PANTHER" id="PTHR11638:SF18">
    <property type="entry name" value="HEAT SHOCK PROTEIN 104"/>
    <property type="match status" value="1"/>
</dbReference>
<dbReference type="Gene3D" id="1.10.8.60">
    <property type="match status" value="1"/>
</dbReference>
<comment type="subunit">
    <text evidence="12">Homohexamer; The oligomerization is ATP-dependent.</text>
</comment>
<dbReference type="FunFam" id="3.40.50.300:FF:000010">
    <property type="entry name" value="Chaperone clpB 1, putative"/>
    <property type="match status" value="1"/>
</dbReference>
<dbReference type="GO" id="GO:0005524">
    <property type="term" value="F:ATP binding"/>
    <property type="evidence" value="ECO:0007669"/>
    <property type="project" value="UniProtKB-UniRule"/>
</dbReference>
<keyword evidence="12" id="KW-0963">Cytoplasm</keyword>
<dbReference type="KEGG" id="clia:C3E79_09745"/>
<keyword evidence="9 11" id="KW-0143">Chaperone</keyword>
<dbReference type="Pfam" id="PF07724">
    <property type="entry name" value="AAA_2"/>
    <property type="match status" value="1"/>
</dbReference>
<dbReference type="GO" id="GO:0042026">
    <property type="term" value="P:protein refolding"/>
    <property type="evidence" value="ECO:0007669"/>
    <property type="project" value="UniProtKB-UniRule"/>
</dbReference>
<dbReference type="SUPFAM" id="SSF81923">
    <property type="entry name" value="Double Clp-N motif"/>
    <property type="match status" value="1"/>
</dbReference>
<dbReference type="InterPro" id="IPR004176">
    <property type="entry name" value="Clp_R_N"/>
</dbReference>
<evidence type="ECO:0000313" key="14">
    <source>
        <dbReference type="Proteomes" id="UP000244754"/>
    </source>
</evidence>
<dbReference type="InterPro" id="IPR028299">
    <property type="entry name" value="ClpA/B_CS2"/>
</dbReference>
<dbReference type="InterPro" id="IPR036628">
    <property type="entry name" value="Clp_N_dom_sf"/>
</dbReference>
<dbReference type="PRINTS" id="PR00300">
    <property type="entry name" value="CLPPROTEASEA"/>
</dbReference>
<dbReference type="CDD" id="cd19499">
    <property type="entry name" value="RecA-like_ClpB_Hsp104-like"/>
    <property type="match status" value="1"/>
</dbReference>
<dbReference type="FunFam" id="1.10.8.60:FF:000017">
    <property type="entry name" value="ATP-dependent chaperone ClpB"/>
    <property type="match status" value="1"/>
</dbReference>
<gene>
    <name evidence="12 13" type="primary">clpB</name>
    <name evidence="13" type="ORF">C3E79_09745</name>
</gene>
<dbReference type="Pfam" id="PF00004">
    <property type="entry name" value="AAA"/>
    <property type="match status" value="1"/>
</dbReference>
<evidence type="ECO:0000256" key="7">
    <source>
        <dbReference type="ARBA" id="ARBA00023016"/>
    </source>
</evidence>
<evidence type="ECO:0000256" key="12">
    <source>
        <dbReference type="RuleBase" id="RU362034"/>
    </source>
</evidence>
<dbReference type="NCBIfam" id="TIGR03346">
    <property type="entry name" value="chaperone_ClpB"/>
    <property type="match status" value="1"/>
</dbReference>
<comment type="subunit">
    <text evidence="10">Homohexamer. The oligomerization is ATP-dependent.</text>
</comment>
<dbReference type="SMART" id="SM01086">
    <property type="entry name" value="ClpB_D2-small"/>
    <property type="match status" value="1"/>
</dbReference>
<keyword evidence="14" id="KW-1185">Reference proteome</keyword>
<keyword evidence="8 12" id="KW-0175">Coiled coil</keyword>
<dbReference type="InterPro" id="IPR019489">
    <property type="entry name" value="Clp_ATPase_C"/>
</dbReference>
<evidence type="ECO:0000256" key="2">
    <source>
        <dbReference type="ARBA" id="ARBA00008675"/>
    </source>
</evidence>
<dbReference type="AlphaFoldDB" id="A0A2S0WG20"/>
<dbReference type="InterPro" id="IPR041546">
    <property type="entry name" value="ClpA/ClpB_AAA_lid"/>
</dbReference>
<dbReference type="Pfam" id="PF17871">
    <property type="entry name" value="AAA_lid_9"/>
    <property type="match status" value="1"/>
</dbReference>
<dbReference type="InterPro" id="IPR050130">
    <property type="entry name" value="ClpA_ClpB"/>
</dbReference>
<dbReference type="InterPro" id="IPR003959">
    <property type="entry name" value="ATPase_AAA_core"/>
</dbReference>
<proteinExistence type="inferred from homology"/>
<comment type="similarity">
    <text evidence="2 11">Belongs to the ClpA/ClpB family.</text>
</comment>
<dbReference type="Gene3D" id="1.10.1780.10">
    <property type="entry name" value="Clp, N-terminal domain"/>
    <property type="match status" value="1"/>
</dbReference>
<reference evidence="14" key="1">
    <citation type="submission" date="2018-01" db="EMBL/GenBank/DDBJ databases">
        <authorList>
            <person name="Li J."/>
        </authorList>
    </citation>
    <scope>NUCLEOTIDE SEQUENCE [LARGE SCALE GENOMIC DNA]</scope>
    <source>
        <strain evidence="14">2184</strain>
    </source>
</reference>
<dbReference type="Pfam" id="PF10431">
    <property type="entry name" value="ClpB_D2-small"/>
    <property type="match status" value="1"/>
</dbReference>
<dbReference type="SMART" id="SM00382">
    <property type="entry name" value="AAA"/>
    <property type="match status" value="2"/>
</dbReference>
<dbReference type="PROSITE" id="PS51903">
    <property type="entry name" value="CLP_R"/>
    <property type="match status" value="1"/>
</dbReference>
<dbReference type="Proteomes" id="UP000244754">
    <property type="component" value="Chromosome"/>
</dbReference>
<dbReference type="SUPFAM" id="SSF52540">
    <property type="entry name" value="P-loop containing nucleoside triphosphate hydrolases"/>
    <property type="match status" value="2"/>
</dbReference>
<dbReference type="InterPro" id="IPR017730">
    <property type="entry name" value="Chaperonin_ClpB"/>
</dbReference>
<dbReference type="PROSITE" id="PS00870">
    <property type="entry name" value="CLPAB_1"/>
    <property type="match status" value="1"/>
</dbReference>
<evidence type="ECO:0000256" key="9">
    <source>
        <dbReference type="ARBA" id="ARBA00023186"/>
    </source>
</evidence>
<dbReference type="Pfam" id="PF02861">
    <property type="entry name" value="Clp_N"/>
    <property type="match status" value="1"/>
</dbReference>
<feature type="coiled-coil region" evidence="12">
    <location>
        <begin position="407"/>
        <end position="528"/>
    </location>
</feature>
<sequence length="851" mass="92974">MATFNPTTKTQEAIQQALQKVSASGNPDIRPAHLLEAILTQEDGIAAPVLKATGVDPATVAREAGEIVAGYPRAEGQNMANPNFNRDALSAINTAQELAGELGDEYVSTEVLLAGIARGNDEAAELLKKRGATFDVLKGAFPSVRGHKKVTTESPEDQFQALEKYSTDLTARAREGKIDPVIGRDSEIRRVVQVLSRRTKNNPVLIGEPGVGKTAIVEGLARRIVAGDVPESLKGKTLISLDLGSMVAGAKFRGEFEERLKAVLDEIKSSDGEIITFIDELHTVVGAGATGEGAMDAGNMIKPMLARGELRLVGATTLDEYRKYIEKDAALERRFQQVYVGEPTVEDTIGILRGLKERYEVHHGVRIQDSALVAAAELSNRYITNRFLPDKAIDLVDEAGSRLRMEIDSSPQEIDELERVVRRLEIEEIALAKESDAASKERLDALRQELADQRETLGEMKARWANEKSEIDRVQLAKEELEKLRNESEIAERDGDYARVSELRYGRIPELEQQVAEAEAQASDASRTMLTEEVTPDVIAEVVSSWTGIPAGKMMQGETEKLLDMENVLGERVVGQREAVVAVSDAVRRSRAGVADPNRPIGSFLFLGPTGVGKTELAKALSEFLFDDETAMVRIDMSEYGEKHSVARLVGAPPGYVGYDAGGQLTEAVRRRPYSLVLFDEVEKAHPDVFDVLLQVLDEGRLTDGQGRTVDFRNTVVILTSNLGAGGDREQIMDAVKHHFKPEFINRLDDVVVFEPLTTDQLVGIVDIQLDQLADRLSARRLTLQVSDAAKAWLAERGYDPAYGARPLRRLIQQAIGDRLAKELLAGYVRDGDTVAVDVADGGEGLSVDAA</sequence>
<evidence type="ECO:0000256" key="6">
    <source>
        <dbReference type="ARBA" id="ARBA00022840"/>
    </source>
</evidence>
<dbReference type="Gene3D" id="3.40.50.300">
    <property type="entry name" value="P-loop containing nucleotide triphosphate hydrolases"/>
    <property type="match status" value="3"/>
</dbReference>
<evidence type="ECO:0000256" key="11">
    <source>
        <dbReference type="RuleBase" id="RU004432"/>
    </source>
</evidence>
<dbReference type="EMBL" id="CP026948">
    <property type="protein sequence ID" value="AWB84721.1"/>
    <property type="molecule type" value="Genomic_DNA"/>
</dbReference>
<keyword evidence="5 11" id="KW-0547">Nucleotide-binding</keyword>
<dbReference type="GO" id="GO:0034605">
    <property type="term" value="P:cellular response to heat"/>
    <property type="evidence" value="ECO:0007669"/>
    <property type="project" value="TreeGrafter"/>
</dbReference>
<dbReference type="FunFam" id="3.40.50.300:FF:000025">
    <property type="entry name" value="ATP-dependent Clp protease subunit"/>
    <property type="match status" value="1"/>
</dbReference>
<dbReference type="OrthoDB" id="9803641at2"/>
<evidence type="ECO:0000256" key="5">
    <source>
        <dbReference type="ARBA" id="ARBA00022741"/>
    </source>
</evidence>
<organism evidence="13 14">
    <name type="scientific">Corynebacterium liangguodongii</name>
    <dbReference type="NCBI Taxonomy" id="2079535"/>
    <lineage>
        <taxon>Bacteria</taxon>
        <taxon>Bacillati</taxon>
        <taxon>Actinomycetota</taxon>
        <taxon>Actinomycetes</taxon>
        <taxon>Mycobacteriales</taxon>
        <taxon>Corynebacteriaceae</taxon>
        <taxon>Corynebacterium</taxon>
    </lineage>
</organism>
<dbReference type="GO" id="GO:0005737">
    <property type="term" value="C:cytoplasm"/>
    <property type="evidence" value="ECO:0007669"/>
    <property type="project" value="UniProtKB-SubCell"/>
</dbReference>
<evidence type="ECO:0000313" key="13">
    <source>
        <dbReference type="EMBL" id="AWB84721.1"/>
    </source>
</evidence>
<dbReference type="FunFam" id="3.40.50.300:FF:000120">
    <property type="entry name" value="ATP-dependent chaperone ClpB"/>
    <property type="match status" value="1"/>
</dbReference>
<evidence type="ECO:0000256" key="1">
    <source>
        <dbReference type="ARBA" id="ARBA00004496"/>
    </source>
</evidence>
<evidence type="ECO:0000256" key="4">
    <source>
        <dbReference type="ARBA" id="ARBA00022737"/>
    </source>
</evidence>
<dbReference type="InterPro" id="IPR027417">
    <property type="entry name" value="P-loop_NTPase"/>
</dbReference>
<keyword evidence="4" id="KW-0677">Repeat</keyword>
<dbReference type="InterPro" id="IPR001270">
    <property type="entry name" value="ClpA/B"/>
</dbReference>
<comment type="function">
    <text evidence="12">Part of a stress-induced multi-chaperone system, it is involved in the recovery of the cell from heat-induced damage, in cooperation with DnaK, DnaJ and GrpE.</text>
</comment>
<dbReference type="InterPro" id="IPR018368">
    <property type="entry name" value="ClpA/B_CS1"/>
</dbReference>
<dbReference type="GO" id="GO:0016887">
    <property type="term" value="F:ATP hydrolysis activity"/>
    <property type="evidence" value="ECO:0007669"/>
    <property type="project" value="InterPro"/>
</dbReference>